<sequence length="139" mass="14954">MVSVAGRLCVLSGPTPASRSLAEKDRCFPCPECADDCRQRVVEPRRPPFSRRLLALEKAAAASARNGQASEAGCCSFAAQMAARSVPLAPRLQALSRLNASRAGEKRCVARCPVFALSRSPRLQTWLCVLFTVVVPTPN</sequence>
<organism evidence="1 2">
    <name type="scientific">Tupaia chinensis</name>
    <name type="common">Chinese tree shrew</name>
    <name type="synonym">Tupaia belangeri chinensis</name>
    <dbReference type="NCBI Taxonomy" id="246437"/>
    <lineage>
        <taxon>Eukaryota</taxon>
        <taxon>Metazoa</taxon>
        <taxon>Chordata</taxon>
        <taxon>Craniata</taxon>
        <taxon>Vertebrata</taxon>
        <taxon>Euteleostomi</taxon>
        <taxon>Mammalia</taxon>
        <taxon>Eutheria</taxon>
        <taxon>Euarchontoglires</taxon>
        <taxon>Scandentia</taxon>
        <taxon>Tupaiidae</taxon>
        <taxon>Tupaia</taxon>
    </lineage>
</organism>
<protein>
    <submittedName>
        <fullName evidence="1">E3 ubiquitin-protein ligase RNF187</fullName>
    </submittedName>
</protein>
<accession>L9KWP6</accession>
<dbReference type="Proteomes" id="UP000011518">
    <property type="component" value="Unassembled WGS sequence"/>
</dbReference>
<dbReference type="AlphaFoldDB" id="L9KWP6"/>
<keyword evidence="2" id="KW-1185">Reference proteome</keyword>
<reference evidence="2" key="1">
    <citation type="submission" date="2012-07" db="EMBL/GenBank/DDBJ databases">
        <title>Genome of the Chinese tree shrew, a rising model animal genetically related to primates.</title>
        <authorList>
            <person name="Zhang G."/>
            <person name="Fan Y."/>
            <person name="Yao Y."/>
            <person name="Huang Z."/>
        </authorList>
    </citation>
    <scope>NUCLEOTIDE SEQUENCE [LARGE SCALE GENOMIC DNA]</scope>
</reference>
<gene>
    <name evidence="1" type="ORF">TREES_T100016950</name>
</gene>
<evidence type="ECO:0000313" key="2">
    <source>
        <dbReference type="Proteomes" id="UP000011518"/>
    </source>
</evidence>
<name>L9KWP6_TUPCH</name>
<proteinExistence type="predicted"/>
<reference evidence="2" key="2">
    <citation type="journal article" date="2013" name="Nat. Commun.">
        <title>Genome of the Chinese tree shrew.</title>
        <authorList>
            <person name="Fan Y."/>
            <person name="Huang Z.Y."/>
            <person name="Cao C.C."/>
            <person name="Chen C.S."/>
            <person name="Chen Y.X."/>
            <person name="Fan D.D."/>
            <person name="He J."/>
            <person name="Hou H.L."/>
            <person name="Hu L."/>
            <person name="Hu X.T."/>
            <person name="Jiang X.T."/>
            <person name="Lai R."/>
            <person name="Lang Y.S."/>
            <person name="Liang B."/>
            <person name="Liao S.G."/>
            <person name="Mu D."/>
            <person name="Ma Y.Y."/>
            <person name="Niu Y.Y."/>
            <person name="Sun X.Q."/>
            <person name="Xia J.Q."/>
            <person name="Xiao J."/>
            <person name="Xiong Z.Q."/>
            <person name="Xu L."/>
            <person name="Yang L."/>
            <person name="Zhang Y."/>
            <person name="Zhao W."/>
            <person name="Zhao X.D."/>
            <person name="Zheng Y.T."/>
            <person name="Zhou J.M."/>
            <person name="Zhu Y.B."/>
            <person name="Zhang G.J."/>
            <person name="Wang J."/>
            <person name="Yao Y.G."/>
        </authorList>
    </citation>
    <scope>NUCLEOTIDE SEQUENCE [LARGE SCALE GENOMIC DNA]</scope>
</reference>
<dbReference type="EMBL" id="KB320619">
    <property type="protein sequence ID" value="ELW67360.1"/>
    <property type="molecule type" value="Genomic_DNA"/>
</dbReference>
<evidence type="ECO:0000313" key="1">
    <source>
        <dbReference type="EMBL" id="ELW67360.1"/>
    </source>
</evidence>
<dbReference type="InParanoid" id="L9KWP6"/>